<protein>
    <submittedName>
        <fullName evidence="1">Uncharacterized protein</fullName>
    </submittedName>
</protein>
<evidence type="ECO:0000313" key="2">
    <source>
        <dbReference type="Proteomes" id="UP000250275"/>
    </source>
</evidence>
<accession>A0A310SJY7</accession>
<dbReference type="EMBL" id="KQ764466">
    <property type="protein sequence ID" value="OAD54516.1"/>
    <property type="molecule type" value="Genomic_DNA"/>
</dbReference>
<keyword evidence="2" id="KW-1185">Reference proteome</keyword>
<reference evidence="1 2" key="1">
    <citation type="submission" date="2015-07" db="EMBL/GenBank/DDBJ databases">
        <title>The genome of Eufriesea mexicana.</title>
        <authorList>
            <person name="Pan H."/>
            <person name="Kapheim K."/>
        </authorList>
    </citation>
    <scope>NUCLEOTIDE SEQUENCE [LARGE SCALE GENOMIC DNA]</scope>
    <source>
        <strain evidence="1">0111107269</strain>
        <tissue evidence="1">Whole body</tissue>
    </source>
</reference>
<gene>
    <name evidence="1" type="ORF">WN48_06680</name>
</gene>
<organism evidence="1 2">
    <name type="scientific">Eufriesea mexicana</name>
    <dbReference type="NCBI Taxonomy" id="516756"/>
    <lineage>
        <taxon>Eukaryota</taxon>
        <taxon>Metazoa</taxon>
        <taxon>Ecdysozoa</taxon>
        <taxon>Arthropoda</taxon>
        <taxon>Hexapoda</taxon>
        <taxon>Insecta</taxon>
        <taxon>Pterygota</taxon>
        <taxon>Neoptera</taxon>
        <taxon>Endopterygota</taxon>
        <taxon>Hymenoptera</taxon>
        <taxon>Apocrita</taxon>
        <taxon>Aculeata</taxon>
        <taxon>Apoidea</taxon>
        <taxon>Anthophila</taxon>
        <taxon>Apidae</taxon>
        <taxon>Eufriesea</taxon>
    </lineage>
</organism>
<sequence>MFATILNHYLIINSSRTVLMNPTNDDTMMNLQLQISKKLLSSDPHNHIASPSEKLNLSFCKIQTKSVTPRPCIYVGSMERTLAEGKAEAVA</sequence>
<name>A0A310SJY7_9HYME</name>
<dbReference type="AlphaFoldDB" id="A0A310SJY7"/>
<evidence type="ECO:0000313" key="1">
    <source>
        <dbReference type="EMBL" id="OAD54516.1"/>
    </source>
</evidence>
<proteinExistence type="predicted"/>
<dbReference type="Proteomes" id="UP000250275">
    <property type="component" value="Unassembled WGS sequence"/>
</dbReference>